<accession>A0AA36B564</accession>
<evidence type="ECO:0000313" key="1">
    <source>
        <dbReference type="EMBL" id="CAI9727573.1"/>
    </source>
</evidence>
<keyword evidence="2" id="KW-1185">Reference proteome</keyword>
<proteinExistence type="predicted"/>
<sequence length="74" mass="8393">MPKIRKEACRTDCRATGVVVFVFSQEHNTPSGLEALAKDRSGYRTIGHPACETDETKRRQWLDERRVRCDTAAA</sequence>
<name>A0AA36B564_OCTVU</name>
<gene>
    <name evidence="1" type="ORF">OCTVUL_1B004772</name>
</gene>
<evidence type="ECO:0000313" key="2">
    <source>
        <dbReference type="Proteomes" id="UP001162480"/>
    </source>
</evidence>
<dbReference type="EMBL" id="OX597822">
    <property type="protein sequence ID" value="CAI9727573.1"/>
    <property type="molecule type" value="Genomic_DNA"/>
</dbReference>
<dbReference type="Proteomes" id="UP001162480">
    <property type="component" value="Chromosome 9"/>
</dbReference>
<dbReference type="AlphaFoldDB" id="A0AA36B564"/>
<organism evidence="1 2">
    <name type="scientific">Octopus vulgaris</name>
    <name type="common">Common octopus</name>
    <dbReference type="NCBI Taxonomy" id="6645"/>
    <lineage>
        <taxon>Eukaryota</taxon>
        <taxon>Metazoa</taxon>
        <taxon>Spiralia</taxon>
        <taxon>Lophotrochozoa</taxon>
        <taxon>Mollusca</taxon>
        <taxon>Cephalopoda</taxon>
        <taxon>Coleoidea</taxon>
        <taxon>Octopodiformes</taxon>
        <taxon>Octopoda</taxon>
        <taxon>Incirrata</taxon>
        <taxon>Octopodidae</taxon>
        <taxon>Octopus</taxon>
    </lineage>
</organism>
<protein>
    <submittedName>
        <fullName evidence="1">Uncharacterized protein</fullName>
    </submittedName>
</protein>
<reference evidence="1" key="1">
    <citation type="submission" date="2023-08" db="EMBL/GenBank/DDBJ databases">
        <authorList>
            <person name="Alioto T."/>
            <person name="Alioto T."/>
            <person name="Gomez Garrido J."/>
        </authorList>
    </citation>
    <scope>NUCLEOTIDE SEQUENCE</scope>
</reference>